<organism evidence="1 2">
    <name type="scientific">Pseudonocardia xishanensis</name>
    <dbReference type="NCBI Taxonomy" id="630995"/>
    <lineage>
        <taxon>Bacteria</taxon>
        <taxon>Bacillati</taxon>
        <taxon>Actinomycetota</taxon>
        <taxon>Actinomycetes</taxon>
        <taxon>Pseudonocardiales</taxon>
        <taxon>Pseudonocardiaceae</taxon>
        <taxon>Pseudonocardia</taxon>
    </lineage>
</organism>
<sequence length="66" mass="7045">MAPVWMSPGLLANQGPVRAVVHNARSCLQPRTPNRCSTTGRMHAVGAPADVVSSRGREVTTLVKHN</sequence>
<evidence type="ECO:0000313" key="1">
    <source>
        <dbReference type="EMBL" id="GAA4546552.1"/>
    </source>
</evidence>
<dbReference type="Proteomes" id="UP001501598">
    <property type="component" value="Unassembled WGS sequence"/>
</dbReference>
<gene>
    <name evidence="1" type="ORF">GCM10023175_29000</name>
</gene>
<name>A0ABP8RST4_9PSEU</name>
<evidence type="ECO:0000313" key="2">
    <source>
        <dbReference type="Proteomes" id="UP001501598"/>
    </source>
</evidence>
<dbReference type="EMBL" id="BAABGT010000032">
    <property type="protein sequence ID" value="GAA4546552.1"/>
    <property type="molecule type" value="Genomic_DNA"/>
</dbReference>
<comment type="caution">
    <text evidence="1">The sequence shown here is derived from an EMBL/GenBank/DDBJ whole genome shotgun (WGS) entry which is preliminary data.</text>
</comment>
<reference evidence="2" key="1">
    <citation type="journal article" date="2019" name="Int. J. Syst. Evol. Microbiol.">
        <title>The Global Catalogue of Microorganisms (GCM) 10K type strain sequencing project: providing services to taxonomists for standard genome sequencing and annotation.</title>
        <authorList>
            <consortium name="The Broad Institute Genomics Platform"/>
            <consortium name="The Broad Institute Genome Sequencing Center for Infectious Disease"/>
            <person name="Wu L."/>
            <person name="Ma J."/>
        </authorList>
    </citation>
    <scope>NUCLEOTIDE SEQUENCE [LARGE SCALE GENOMIC DNA]</scope>
    <source>
        <strain evidence="2">JCM 17906</strain>
    </source>
</reference>
<protein>
    <submittedName>
        <fullName evidence="1">Uncharacterized protein</fullName>
    </submittedName>
</protein>
<keyword evidence="2" id="KW-1185">Reference proteome</keyword>
<accession>A0ABP8RST4</accession>
<proteinExistence type="predicted"/>